<dbReference type="Gramene" id="OIW15575">
    <property type="protein sequence ID" value="OIW15575"/>
    <property type="gene ID" value="TanjilG_01098"/>
</dbReference>
<protein>
    <submittedName>
        <fullName evidence="1">Uncharacterized protein</fullName>
    </submittedName>
</protein>
<name>A0A1J7HRZ4_LUPAN</name>
<dbReference type="Proteomes" id="UP000188354">
    <property type="component" value="Chromosome LG03"/>
</dbReference>
<dbReference type="AlphaFoldDB" id="A0A1J7HRZ4"/>
<evidence type="ECO:0000313" key="2">
    <source>
        <dbReference type="Proteomes" id="UP000188354"/>
    </source>
</evidence>
<organism evidence="1 2">
    <name type="scientific">Lupinus angustifolius</name>
    <name type="common">Narrow-leaved blue lupine</name>
    <dbReference type="NCBI Taxonomy" id="3871"/>
    <lineage>
        <taxon>Eukaryota</taxon>
        <taxon>Viridiplantae</taxon>
        <taxon>Streptophyta</taxon>
        <taxon>Embryophyta</taxon>
        <taxon>Tracheophyta</taxon>
        <taxon>Spermatophyta</taxon>
        <taxon>Magnoliopsida</taxon>
        <taxon>eudicotyledons</taxon>
        <taxon>Gunneridae</taxon>
        <taxon>Pentapetalae</taxon>
        <taxon>rosids</taxon>
        <taxon>fabids</taxon>
        <taxon>Fabales</taxon>
        <taxon>Fabaceae</taxon>
        <taxon>Papilionoideae</taxon>
        <taxon>50 kb inversion clade</taxon>
        <taxon>genistoids sensu lato</taxon>
        <taxon>core genistoids</taxon>
        <taxon>Genisteae</taxon>
        <taxon>Lupinus</taxon>
    </lineage>
</organism>
<evidence type="ECO:0000313" key="1">
    <source>
        <dbReference type="EMBL" id="OIW15575.1"/>
    </source>
</evidence>
<sequence length="105" mass="11582">MSTPLQVAPVTYLQLTKPTEVVIDDENLDRHRQLESIFKSVVNNAIPAVKFPPPSMEKNISEEVLEDVPKTIGVPNELDSNVATQDPATPKKAKLKTSIVIGRHL</sequence>
<accession>A0A1J7HRZ4</accession>
<reference evidence="1 2" key="1">
    <citation type="journal article" date="2017" name="Plant Biotechnol. J.">
        <title>A comprehensive draft genome sequence for lupin (Lupinus angustifolius), an emerging health food: insights into plant-microbe interactions and legume evolution.</title>
        <authorList>
            <person name="Hane J.K."/>
            <person name="Ming Y."/>
            <person name="Kamphuis L.G."/>
            <person name="Nelson M.N."/>
            <person name="Garg G."/>
            <person name="Atkins C.A."/>
            <person name="Bayer P.E."/>
            <person name="Bravo A."/>
            <person name="Bringans S."/>
            <person name="Cannon S."/>
            <person name="Edwards D."/>
            <person name="Foley R."/>
            <person name="Gao L.L."/>
            <person name="Harrison M.J."/>
            <person name="Huang W."/>
            <person name="Hurgobin B."/>
            <person name="Li S."/>
            <person name="Liu C.W."/>
            <person name="McGrath A."/>
            <person name="Morahan G."/>
            <person name="Murray J."/>
            <person name="Weller J."/>
            <person name="Jian J."/>
            <person name="Singh K.B."/>
        </authorList>
    </citation>
    <scope>NUCLEOTIDE SEQUENCE [LARGE SCALE GENOMIC DNA]</scope>
    <source>
        <strain evidence="2">cv. Tanjil</strain>
        <tissue evidence="1">Whole plant</tissue>
    </source>
</reference>
<dbReference type="EMBL" id="CM007363">
    <property type="protein sequence ID" value="OIW15575.1"/>
    <property type="molecule type" value="Genomic_DNA"/>
</dbReference>
<gene>
    <name evidence="1" type="ORF">TanjilG_01098</name>
</gene>
<keyword evidence="2" id="KW-1185">Reference proteome</keyword>
<proteinExistence type="predicted"/>